<accession>G0UY40</accession>
<feature type="compositionally biased region" description="Polar residues" evidence="1">
    <location>
        <begin position="77"/>
        <end position="87"/>
    </location>
</feature>
<dbReference type="AlphaFoldDB" id="G0UY40"/>
<organism evidence="2">
    <name type="scientific">Trypanosoma congolense (strain IL3000)</name>
    <dbReference type="NCBI Taxonomy" id="1068625"/>
    <lineage>
        <taxon>Eukaryota</taxon>
        <taxon>Discoba</taxon>
        <taxon>Euglenozoa</taxon>
        <taxon>Kinetoplastea</taxon>
        <taxon>Metakinetoplastina</taxon>
        <taxon>Trypanosomatida</taxon>
        <taxon>Trypanosomatidae</taxon>
        <taxon>Trypanosoma</taxon>
        <taxon>Nannomonas</taxon>
    </lineage>
</organism>
<protein>
    <submittedName>
        <fullName evidence="2">Uncharacterized protein TCIL3000_10_10860</fullName>
    </submittedName>
</protein>
<proteinExistence type="predicted"/>
<evidence type="ECO:0000256" key="1">
    <source>
        <dbReference type="SAM" id="MobiDB-lite"/>
    </source>
</evidence>
<gene>
    <name evidence="2" type="ORF">TCIL3000_10_10860</name>
</gene>
<feature type="region of interest" description="Disordered" evidence="1">
    <location>
        <begin position="77"/>
        <end position="104"/>
    </location>
</feature>
<evidence type="ECO:0000313" key="2">
    <source>
        <dbReference type="EMBL" id="CCC94307.1"/>
    </source>
</evidence>
<name>G0UY40_TRYCI</name>
<dbReference type="EMBL" id="HE575323">
    <property type="protein sequence ID" value="CCC94307.1"/>
    <property type="molecule type" value="Genomic_DNA"/>
</dbReference>
<dbReference type="VEuPathDB" id="TriTrypDB:TcIL3000_10_10860"/>
<sequence length="170" mass="19231">MKGTVYGADVPKVHKYSHRYHLAFMRSHATVMRACPAPRKQQDKKNGATPTYINGMAFPDKRLRFFTRCKSVLTITHTPGRPTSSSADHIHHSSERNATPRTRANQRLKCYGHTLLGRQYSSLFDSLVTPHTATQRTATEARSAQVGRMKPNFHSALSGRRPNKVPYRSK</sequence>
<reference evidence="2" key="1">
    <citation type="journal article" date="2012" name="Proc. Natl. Acad. Sci. U.S.A.">
        <title>Antigenic diversity is generated by distinct evolutionary mechanisms in African trypanosome species.</title>
        <authorList>
            <person name="Jackson A.P."/>
            <person name="Berry A."/>
            <person name="Aslett M."/>
            <person name="Allison H.C."/>
            <person name="Burton P."/>
            <person name="Vavrova-Anderson J."/>
            <person name="Brown R."/>
            <person name="Browne H."/>
            <person name="Corton N."/>
            <person name="Hauser H."/>
            <person name="Gamble J."/>
            <person name="Gilderthorp R."/>
            <person name="Marcello L."/>
            <person name="McQuillan J."/>
            <person name="Otto T.D."/>
            <person name="Quail M.A."/>
            <person name="Sanders M.J."/>
            <person name="van Tonder A."/>
            <person name="Ginger M.L."/>
            <person name="Field M.C."/>
            <person name="Barry J.D."/>
            <person name="Hertz-Fowler C."/>
            <person name="Berriman M."/>
        </authorList>
    </citation>
    <scope>NUCLEOTIDE SEQUENCE</scope>
    <source>
        <strain evidence="2">IL3000</strain>
    </source>
</reference>